<dbReference type="PANTHER" id="PTHR19848:SF8">
    <property type="entry name" value="F-BOX AND WD REPEAT DOMAIN CONTAINING 7"/>
    <property type="match status" value="1"/>
</dbReference>
<keyword evidence="5" id="KW-1185">Reference proteome</keyword>
<dbReference type="InterPro" id="IPR036322">
    <property type="entry name" value="WD40_repeat_dom_sf"/>
</dbReference>
<dbReference type="PROSITE" id="PS00678">
    <property type="entry name" value="WD_REPEATS_1"/>
    <property type="match status" value="1"/>
</dbReference>
<dbReference type="HOGENOM" id="CLU_037051_3_0_1"/>
<accession>B0DQM6</accession>
<dbReference type="InterPro" id="IPR015943">
    <property type="entry name" value="WD40/YVTN_repeat-like_dom_sf"/>
</dbReference>
<evidence type="ECO:0000256" key="1">
    <source>
        <dbReference type="ARBA" id="ARBA00022574"/>
    </source>
</evidence>
<dbReference type="Pfam" id="PF00400">
    <property type="entry name" value="WD40"/>
    <property type="match status" value="3"/>
</dbReference>
<gene>
    <name evidence="4" type="ORF">LACBIDRAFT_295331</name>
</gene>
<dbReference type="OrthoDB" id="10257301at2759"/>
<keyword evidence="1 3" id="KW-0853">WD repeat</keyword>
<evidence type="ECO:0000313" key="4">
    <source>
        <dbReference type="EMBL" id="EDR03058.1"/>
    </source>
</evidence>
<dbReference type="SMART" id="SM00320">
    <property type="entry name" value="WD40"/>
    <property type="match status" value="4"/>
</dbReference>
<dbReference type="InterPro" id="IPR001680">
    <property type="entry name" value="WD40_rpt"/>
</dbReference>
<dbReference type="GeneID" id="6081830"/>
<evidence type="ECO:0000256" key="3">
    <source>
        <dbReference type="PROSITE-ProRule" id="PRU00221"/>
    </source>
</evidence>
<dbReference type="PROSITE" id="PS50294">
    <property type="entry name" value="WD_REPEATS_REGION"/>
    <property type="match status" value="1"/>
</dbReference>
<keyword evidence="2" id="KW-0677">Repeat</keyword>
<dbReference type="InParanoid" id="B0DQM6"/>
<evidence type="ECO:0000313" key="5">
    <source>
        <dbReference type="Proteomes" id="UP000001194"/>
    </source>
</evidence>
<dbReference type="KEGG" id="lbc:LACBIDRAFT_295331"/>
<feature type="repeat" description="WD" evidence="3">
    <location>
        <begin position="217"/>
        <end position="258"/>
    </location>
</feature>
<dbReference type="PANTHER" id="PTHR19848">
    <property type="entry name" value="WD40 REPEAT PROTEIN"/>
    <property type="match status" value="1"/>
</dbReference>
<sequence>MSGSNSLTLPVITVQHTYPDVIHEVKEGIIPSEKFWVSCYKMGEPSFHGKVVVELDEVNRDLVVLKPEEEVLEVQAEGKSAYKISCKSLGIAPTKVVSSIQNYCDPERSNSRRPQRITAFDISPDSSRFATGYLDGTVLLYPTTPLPSSPSPLPQSITTAKGRTISRPHLSSVISLKFFPSSRVLLSSGLDFSLNILSADLPDSPATEIRAYPARTLRAHTRSVTSTAIISVGRNIVSSSLDSTIKLWDVSSGSVITSISSASPILSMSLGDRMPTPPDGEESPVIVQNDLEVPETQSKVVFCGLQNGSYEQFDLGSKRSVYRSSVPSASPLTSIAYSDSRNLLATGSSTGLVTLYDTRLFDTPLTSFSRTEGGVEDLDFILKSEEVGLAIATTDGLPYIASIIPEGPGVAAELIGVDCDPVRNIRVRGGEIWSASDDGVVRRYTA</sequence>
<dbReference type="SUPFAM" id="SSF50978">
    <property type="entry name" value="WD40 repeat-like"/>
    <property type="match status" value="1"/>
</dbReference>
<name>B0DQM6_LACBS</name>
<evidence type="ECO:0000256" key="2">
    <source>
        <dbReference type="ARBA" id="ARBA00022737"/>
    </source>
</evidence>
<dbReference type="AlphaFoldDB" id="B0DQM6"/>
<organism evidence="5">
    <name type="scientific">Laccaria bicolor (strain S238N-H82 / ATCC MYA-4686)</name>
    <name type="common">Bicoloured deceiver</name>
    <name type="synonym">Laccaria laccata var. bicolor</name>
    <dbReference type="NCBI Taxonomy" id="486041"/>
    <lineage>
        <taxon>Eukaryota</taxon>
        <taxon>Fungi</taxon>
        <taxon>Dikarya</taxon>
        <taxon>Basidiomycota</taxon>
        <taxon>Agaricomycotina</taxon>
        <taxon>Agaricomycetes</taxon>
        <taxon>Agaricomycetidae</taxon>
        <taxon>Agaricales</taxon>
        <taxon>Agaricineae</taxon>
        <taxon>Hydnangiaceae</taxon>
        <taxon>Laccaria</taxon>
    </lineage>
</organism>
<dbReference type="EMBL" id="DS547126">
    <property type="protein sequence ID" value="EDR03058.1"/>
    <property type="molecule type" value="Genomic_DNA"/>
</dbReference>
<dbReference type="PROSITE" id="PS50082">
    <property type="entry name" value="WD_REPEATS_2"/>
    <property type="match status" value="1"/>
</dbReference>
<dbReference type="STRING" id="486041.B0DQM6"/>
<dbReference type="InterPro" id="IPR019775">
    <property type="entry name" value="WD40_repeat_CS"/>
</dbReference>
<dbReference type="Gene3D" id="2.130.10.10">
    <property type="entry name" value="YVTN repeat-like/Quinoprotein amine dehydrogenase"/>
    <property type="match status" value="2"/>
</dbReference>
<dbReference type="Proteomes" id="UP000001194">
    <property type="component" value="Unassembled WGS sequence"/>
</dbReference>
<reference evidence="4 5" key="1">
    <citation type="journal article" date="2008" name="Nature">
        <title>The genome of Laccaria bicolor provides insights into mycorrhizal symbiosis.</title>
        <authorList>
            <person name="Martin F."/>
            <person name="Aerts A."/>
            <person name="Ahren D."/>
            <person name="Brun A."/>
            <person name="Danchin E.G.J."/>
            <person name="Duchaussoy F."/>
            <person name="Gibon J."/>
            <person name="Kohler A."/>
            <person name="Lindquist E."/>
            <person name="Pereda V."/>
            <person name="Salamov A."/>
            <person name="Shapiro H.J."/>
            <person name="Wuyts J."/>
            <person name="Blaudez D."/>
            <person name="Buee M."/>
            <person name="Brokstein P."/>
            <person name="Canbaeck B."/>
            <person name="Cohen D."/>
            <person name="Courty P.E."/>
            <person name="Coutinho P.M."/>
            <person name="Delaruelle C."/>
            <person name="Detter J.C."/>
            <person name="Deveau A."/>
            <person name="DiFazio S."/>
            <person name="Duplessis S."/>
            <person name="Fraissinet-Tachet L."/>
            <person name="Lucic E."/>
            <person name="Frey-Klett P."/>
            <person name="Fourrey C."/>
            <person name="Feussner I."/>
            <person name="Gay G."/>
            <person name="Grimwood J."/>
            <person name="Hoegger P.J."/>
            <person name="Jain P."/>
            <person name="Kilaru S."/>
            <person name="Labbe J."/>
            <person name="Lin Y.C."/>
            <person name="Legue V."/>
            <person name="Le Tacon F."/>
            <person name="Marmeisse R."/>
            <person name="Melayah D."/>
            <person name="Montanini B."/>
            <person name="Muratet M."/>
            <person name="Nehls U."/>
            <person name="Niculita-Hirzel H."/>
            <person name="Oudot-Le Secq M.P."/>
            <person name="Peter M."/>
            <person name="Quesneville H."/>
            <person name="Rajashekar B."/>
            <person name="Reich M."/>
            <person name="Rouhier N."/>
            <person name="Schmutz J."/>
            <person name="Yin T."/>
            <person name="Chalot M."/>
            <person name="Henrissat B."/>
            <person name="Kuees U."/>
            <person name="Lucas S."/>
            <person name="Van de Peer Y."/>
            <person name="Podila G.K."/>
            <person name="Polle A."/>
            <person name="Pukkila P.J."/>
            <person name="Richardson P.M."/>
            <person name="Rouze P."/>
            <person name="Sanders I.R."/>
            <person name="Stajich J.E."/>
            <person name="Tunlid A."/>
            <person name="Tuskan G."/>
            <person name="Grigoriev I.V."/>
        </authorList>
    </citation>
    <scope>NUCLEOTIDE SEQUENCE [LARGE SCALE GENOMIC DNA]</scope>
    <source>
        <strain evidence="5">S238N-H82 / ATCC MYA-4686</strain>
    </source>
</reference>
<dbReference type="RefSeq" id="XP_001886199.1">
    <property type="nucleotide sequence ID" value="XM_001886164.1"/>
</dbReference>
<protein>
    <submittedName>
        <fullName evidence="4">Predicted protein</fullName>
    </submittedName>
</protein>
<proteinExistence type="predicted"/>